<reference evidence="6 7" key="1">
    <citation type="journal article" date="2012" name="BMC Genomics">
        <title>Genome analysis of a simultaneously predatory and prey-independent, novel Bdellovibrio bacteriovorus from the River Tiber, supports in silico predictions of both ancient and recent lateral gene transfer from diverse bacteria.</title>
        <authorList>
            <person name="Hobley L."/>
            <person name="Lerner T.R."/>
            <person name="Williams L.E."/>
            <person name="Lambert C."/>
            <person name="Till R."/>
            <person name="Milner D.S."/>
            <person name="Basford S.M."/>
            <person name="Capeness M.J."/>
            <person name="Fenton A.K."/>
            <person name="Atterbury R.J."/>
            <person name="Harris M.A."/>
            <person name="Sockett R.E."/>
        </authorList>
    </citation>
    <scope>NUCLEOTIDE SEQUENCE [LARGE SCALE GENOMIC DNA]</scope>
    <source>
        <strain evidence="6 7">Tiberius</strain>
    </source>
</reference>
<keyword evidence="2 5" id="KW-0812">Transmembrane</keyword>
<feature type="transmembrane region" description="Helical" evidence="5">
    <location>
        <begin position="170"/>
        <end position="202"/>
    </location>
</feature>
<proteinExistence type="predicted"/>
<evidence type="ECO:0000256" key="3">
    <source>
        <dbReference type="ARBA" id="ARBA00022989"/>
    </source>
</evidence>
<protein>
    <submittedName>
        <fullName evidence="6">Transmembrane protein</fullName>
    </submittedName>
</protein>
<dbReference type="PATRIC" id="fig|1069642.3.peg.1625"/>
<gene>
    <name evidence="6" type="ORF">Bdt_1644</name>
</gene>
<comment type="subcellular location">
    <subcellularLocation>
        <location evidence="1">Membrane</location>
        <topology evidence="1">Multi-pass membrane protein</topology>
    </subcellularLocation>
</comment>
<sequence>MKQQGLGQVMIGNMGSLLGTLQITADKEFNRIVAEEQLQTQGLLTAFVVQRNICVSLQAKLRVPVGESMTEEMNGFSHSGSIEALASGIGKRKNQNMKNIFRALKQAFESLLRLRMFLLILGPPVATVLVLLVLFIVYWSAWTVGIAGVIGNLWGFQWVQQTTGLTDLGLWLAMIFLVMVFIPLAYVISVLIVSVFVMPIVLKWVGDQDFRTLEKRRGGTIAGSVWNTVKATILFVVAFMMTLPLWLIPGCQLVVPLVLTAWLNKKVFLYDVLQDYASKEERKSIESEESGSLYLMGLLLGLLSYIPLAFFFVPIISALSYTYYGLNALEERRK</sequence>
<dbReference type="KEGG" id="bbat:Bdt_1644"/>
<accession>K7Z9T9</accession>
<feature type="transmembrane region" description="Helical" evidence="5">
    <location>
        <begin position="223"/>
        <end position="247"/>
    </location>
</feature>
<organism evidence="6 7">
    <name type="scientific">Bdellovibrio bacteriovorus str. Tiberius</name>
    <dbReference type="NCBI Taxonomy" id="1069642"/>
    <lineage>
        <taxon>Bacteria</taxon>
        <taxon>Pseudomonadati</taxon>
        <taxon>Bdellovibrionota</taxon>
        <taxon>Bdellovibrionia</taxon>
        <taxon>Bdellovibrionales</taxon>
        <taxon>Pseudobdellovibrionaceae</taxon>
        <taxon>Bdellovibrio</taxon>
    </lineage>
</organism>
<evidence type="ECO:0000313" key="7">
    <source>
        <dbReference type="Proteomes" id="UP000010074"/>
    </source>
</evidence>
<evidence type="ECO:0000256" key="5">
    <source>
        <dbReference type="SAM" id="Phobius"/>
    </source>
</evidence>
<dbReference type="AlphaFoldDB" id="K7Z9T9"/>
<dbReference type="Pfam" id="PF07264">
    <property type="entry name" value="EI24"/>
    <property type="match status" value="1"/>
</dbReference>
<dbReference type="STRING" id="1069642.Bdt_1644"/>
<feature type="transmembrane region" description="Helical" evidence="5">
    <location>
        <begin position="117"/>
        <end position="150"/>
    </location>
</feature>
<evidence type="ECO:0000256" key="1">
    <source>
        <dbReference type="ARBA" id="ARBA00004141"/>
    </source>
</evidence>
<keyword evidence="4 5" id="KW-0472">Membrane</keyword>
<evidence type="ECO:0000313" key="6">
    <source>
        <dbReference type="EMBL" id="AFY01339.1"/>
    </source>
</evidence>
<evidence type="ECO:0000256" key="2">
    <source>
        <dbReference type="ARBA" id="ARBA00022692"/>
    </source>
</evidence>
<evidence type="ECO:0000256" key="4">
    <source>
        <dbReference type="ARBA" id="ARBA00023136"/>
    </source>
</evidence>
<keyword evidence="3 5" id="KW-1133">Transmembrane helix</keyword>
<dbReference type="Proteomes" id="UP000010074">
    <property type="component" value="Chromosome"/>
</dbReference>
<name>K7Z9T9_BDEBC</name>
<dbReference type="HOGENOM" id="CLU_069319_1_0_7"/>
<dbReference type="EMBL" id="CP002930">
    <property type="protein sequence ID" value="AFY01339.1"/>
    <property type="molecule type" value="Genomic_DNA"/>
</dbReference>
<feature type="transmembrane region" description="Helical" evidence="5">
    <location>
        <begin position="293"/>
        <end position="324"/>
    </location>
</feature>
<dbReference type="InterPro" id="IPR059112">
    <property type="entry name" value="CysZ/EI24"/>
</dbReference>